<dbReference type="eggNOG" id="COG0330">
    <property type="taxonomic scope" value="Bacteria"/>
</dbReference>
<dbReference type="InterPro" id="IPR036013">
    <property type="entry name" value="Band_7/SPFH_dom_sf"/>
</dbReference>
<dbReference type="InParanoid" id="B2A5F9"/>
<evidence type="ECO:0000256" key="1">
    <source>
        <dbReference type="ARBA" id="ARBA00008164"/>
    </source>
</evidence>
<dbReference type="PANTHER" id="PTHR10264">
    <property type="entry name" value="BAND 7 PROTEIN-RELATED"/>
    <property type="match status" value="1"/>
</dbReference>
<reference evidence="3 4" key="1">
    <citation type="submission" date="2008-04" db="EMBL/GenBank/DDBJ databases">
        <title>Complete sequence of chromosome of Natranaerobius thermophilus JW/NM-WN-LF.</title>
        <authorList>
            <consortium name="US DOE Joint Genome Institute"/>
            <person name="Copeland A."/>
            <person name="Lucas S."/>
            <person name="Lapidus A."/>
            <person name="Glavina del Rio T."/>
            <person name="Dalin E."/>
            <person name="Tice H."/>
            <person name="Bruce D."/>
            <person name="Goodwin L."/>
            <person name="Pitluck S."/>
            <person name="Chertkov O."/>
            <person name="Brettin T."/>
            <person name="Detter J.C."/>
            <person name="Han C."/>
            <person name="Kuske C.R."/>
            <person name="Schmutz J."/>
            <person name="Larimer F."/>
            <person name="Land M."/>
            <person name="Hauser L."/>
            <person name="Kyrpides N."/>
            <person name="Lykidis A."/>
            <person name="Mesbah N.M."/>
            <person name="Wiegel J."/>
        </authorList>
    </citation>
    <scope>NUCLEOTIDE SEQUENCE [LARGE SCALE GENOMIC DNA]</scope>
    <source>
        <strain evidence="4">ATCC BAA-1301 / DSM 18059 / JW/NM-WN-LF</strain>
    </source>
</reference>
<dbReference type="InterPro" id="IPR001107">
    <property type="entry name" value="Band_7"/>
</dbReference>
<dbReference type="SMART" id="SM00244">
    <property type="entry name" value="PHB"/>
    <property type="match status" value="1"/>
</dbReference>
<keyword evidence="4" id="KW-1185">Reference proteome</keyword>
<proteinExistence type="inferred from homology"/>
<dbReference type="GO" id="GO:0005886">
    <property type="term" value="C:plasma membrane"/>
    <property type="evidence" value="ECO:0007669"/>
    <property type="project" value="InterPro"/>
</dbReference>
<dbReference type="Gene3D" id="6.10.250.2090">
    <property type="match status" value="1"/>
</dbReference>
<dbReference type="GO" id="GO:0098552">
    <property type="term" value="C:side of membrane"/>
    <property type="evidence" value="ECO:0007669"/>
    <property type="project" value="UniProtKB-ARBA"/>
</dbReference>
<dbReference type="InterPro" id="IPR043202">
    <property type="entry name" value="Band-7_stomatin-like"/>
</dbReference>
<name>B2A5F9_NATTJ</name>
<feature type="domain" description="Band 7" evidence="2">
    <location>
        <begin position="20"/>
        <end position="177"/>
    </location>
</feature>
<protein>
    <submittedName>
        <fullName evidence="3">SPFH domain, Band 7 family protein</fullName>
    </submittedName>
</protein>
<sequence length="256" mass="28850">MLNFLAIILVLLLVLTLLGMAVRIFAEYERGVTFRLGRFVGTKGPGLIFIIPFIDRIEKVSLRTVVYDVPVQEVITKDNVTCRVNAVLYYRVVEPKNAVINVQRFHEATIQLSQTTLRSVVGDAEFDELLSEREKLNQKLQQIIDQATDPWGIKVTTVEIKDVTIPDSIQRSIGRQAEAERRRRAVIIQAEGEKQAAKELAEAADILSKQKGGLTLRSLRTALEMSAEKGNTIYFPFPMEFTSLMNLIGGEENEEK</sequence>
<organism evidence="3 4">
    <name type="scientific">Natranaerobius thermophilus (strain ATCC BAA-1301 / DSM 18059 / JW/NM-WN-LF)</name>
    <dbReference type="NCBI Taxonomy" id="457570"/>
    <lineage>
        <taxon>Bacteria</taxon>
        <taxon>Bacillati</taxon>
        <taxon>Bacillota</taxon>
        <taxon>Clostridia</taxon>
        <taxon>Natranaerobiales</taxon>
        <taxon>Natranaerobiaceae</taxon>
        <taxon>Natranaerobius</taxon>
    </lineage>
</organism>
<dbReference type="Gene3D" id="3.30.479.30">
    <property type="entry name" value="Band 7 domain"/>
    <property type="match status" value="1"/>
</dbReference>
<dbReference type="HOGENOM" id="CLU_024949_3_3_9"/>
<dbReference type="PANTHER" id="PTHR10264:SF19">
    <property type="entry name" value="AT06885P-RELATED"/>
    <property type="match status" value="1"/>
</dbReference>
<dbReference type="Pfam" id="PF01145">
    <property type="entry name" value="Band_7"/>
    <property type="match status" value="1"/>
</dbReference>
<reference evidence="3 4" key="2">
    <citation type="journal article" date="2011" name="J. Bacteriol.">
        <title>Complete genome sequence of the anaerobic, halophilic alkalithermophile Natranaerobius thermophilus JW/NM-WN-LF.</title>
        <authorList>
            <person name="Zhao B."/>
            <person name="Mesbah N.M."/>
            <person name="Dalin E."/>
            <person name="Goodwin L."/>
            <person name="Nolan M."/>
            <person name="Pitluck S."/>
            <person name="Chertkov O."/>
            <person name="Brettin T.S."/>
            <person name="Han J."/>
            <person name="Larimer F.W."/>
            <person name="Land M.L."/>
            <person name="Hauser L."/>
            <person name="Kyrpides N."/>
            <person name="Wiegel J."/>
        </authorList>
    </citation>
    <scope>NUCLEOTIDE SEQUENCE [LARGE SCALE GENOMIC DNA]</scope>
    <source>
        <strain evidence="4">ATCC BAA-1301 / DSM 18059 / JW/NM-WN-LF</strain>
    </source>
</reference>
<dbReference type="PRINTS" id="PR00721">
    <property type="entry name" value="STOMATIN"/>
</dbReference>
<dbReference type="CDD" id="cd08826">
    <property type="entry name" value="SPFH_eoslipins_u1"/>
    <property type="match status" value="1"/>
</dbReference>
<accession>B2A5F9</accession>
<dbReference type="SUPFAM" id="SSF117892">
    <property type="entry name" value="Band 7/SPFH domain"/>
    <property type="match status" value="1"/>
</dbReference>
<dbReference type="KEGG" id="nth:Nther_1740"/>
<dbReference type="Proteomes" id="UP000001683">
    <property type="component" value="Chromosome"/>
</dbReference>
<evidence type="ECO:0000259" key="2">
    <source>
        <dbReference type="SMART" id="SM00244"/>
    </source>
</evidence>
<comment type="similarity">
    <text evidence="1">Belongs to the band 7/mec-2 family.</text>
</comment>
<gene>
    <name evidence="3" type="ordered locus">Nther_1740</name>
</gene>
<evidence type="ECO:0000313" key="3">
    <source>
        <dbReference type="EMBL" id="ACB85314.1"/>
    </source>
</evidence>
<dbReference type="FunFam" id="3.30.479.30:FF:000004">
    <property type="entry name" value="Putative membrane protease family, stomatin"/>
    <property type="match status" value="1"/>
</dbReference>
<dbReference type="AlphaFoldDB" id="B2A5F9"/>
<dbReference type="EMBL" id="CP001034">
    <property type="protein sequence ID" value="ACB85314.1"/>
    <property type="molecule type" value="Genomic_DNA"/>
</dbReference>
<dbReference type="InterPro" id="IPR001972">
    <property type="entry name" value="Stomatin_HflK_fam"/>
</dbReference>
<dbReference type="STRING" id="457570.Nther_1740"/>
<evidence type="ECO:0000313" key="4">
    <source>
        <dbReference type="Proteomes" id="UP000001683"/>
    </source>
</evidence>